<evidence type="ECO:0000313" key="3">
    <source>
        <dbReference type="Proteomes" id="UP001596191"/>
    </source>
</evidence>
<dbReference type="InterPro" id="IPR024072">
    <property type="entry name" value="DHFR-like_dom_sf"/>
</dbReference>
<evidence type="ECO:0000313" key="2">
    <source>
        <dbReference type="EMBL" id="MFC6274547.1"/>
    </source>
</evidence>
<accession>A0ABW1TLG0</accession>
<name>A0ABW1TLG0_9LACO</name>
<protein>
    <submittedName>
        <fullName evidence="2">Dihydrofolate reductase family protein</fullName>
    </submittedName>
</protein>
<sequence length="174" mass="18896">MGKIIFYGATSLDGYLATIDDRIEWLTGLTGLPENIGADILGSMSTAILGRTTYDYLQAAAPDMPLNPFNSEMASYVLTHRPLPDGAGVAFREDNVIDLAKELQTQGNVWIVGGSAILTPLLAADLVDDLYLQIAPTLLGRGKRLFGNLTSAHQFELRATHQYGPLAELVFSRR</sequence>
<dbReference type="InterPro" id="IPR002734">
    <property type="entry name" value="RibDG_C"/>
</dbReference>
<dbReference type="Proteomes" id="UP001596191">
    <property type="component" value="Unassembled WGS sequence"/>
</dbReference>
<dbReference type="PANTHER" id="PTHR38011:SF11">
    <property type="entry name" value="2,5-DIAMINO-6-RIBOSYLAMINO-4(3H)-PYRIMIDINONE 5'-PHOSPHATE REDUCTASE"/>
    <property type="match status" value="1"/>
</dbReference>
<dbReference type="EMBL" id="JBHSSJ010000003">
    <property type="protein sequence ID" value="MFC6274547.1"/>
    <property type="molecule type" value="Genomic_DNA"/>
</dbReference>
<feature type="domain" description="Bacterial bifunctional deaminase-reductase C-terminal" evidence="1">
    <location>
        <begin position="3"/>
        <end position="164"/>
    </location>
</feature>
<keyword evidence="3" id="KW-1185">Reference proteome</keyword>
<gene>
    <name evidence="2" type="ORF">ACFQET_03355</name>
</gene>
<dbReference type="Gene3D" id="3.40.430.10">
    <property type="entry name" value="Dihydrofolate Reductase, subunit A"/>
    <property type="match status" value="1"/>
</dbReference>
<reference evidence="3" key="1">
    <citation type="journal article" date="2019" name="Int. J. Syst. Evol. Microbiol.">
        <title>The Global Catalogue of Microorganisms (GCM) 10K type strain sequencing project: providing services to taxonomists for standard genome sequencing and annotation.</title>
        <authorList>
            <consortium name="The Broad Institute Genomics Platform"/>
            <consortium name="The Broad Institute Genome Sequencing Center for Infectious Disease"/>
            <person name="Wu L."/>
            <person name="Ma J."/>
        </authorList>
    </citation>
    <scope>NUCLEOTIDE SEQUENCE [LARGE SCALE GENOMIC DNA]</scope>
    <source>
        <strain evidence="3">CCM 8907</strain>
    </source>
</reference>
<proteinExistence type="predicted"/>
<dbReference type="InterPro" id="IPR050765">
    <property type="entry name" value="Riboflavin_Biosynth_HTPR"/>
</dbReference>
<comment type="caution">
    <text evidence="2">The sequence shown here is derived from an EMBL/GenBank/DDBJ whole genome shotgun (WGS) entry which is preliminary data.</text>
</comment>
<dbReference type="SUPFAM" id="SSF53597">
    <property type="entry name" value="Dihydrofolate reductase-like"/>
    <property type="match status" value="1"/>
</dbReference>
<evidence type="ECO:0000259" key="1">
    <source>
        <dbReference type="Pfam" id="PF01872"/>
    </source>
</evidence>
<dbReference type="Pfam" id="PF01872">
    <property type="entry name" value="RibD_C"/>
    <property type="match status" value="1"/>
</dbReference>
<dbReference type="RefSeq" id="WP_125642621.1">
    <property type="nucleotide sequence ID" value="NZ_JBHSSJ010000003.1"/>
</dbReference>
<dbReference type="PANTHER" id="PTHR38011">
    <property type="entry name" value="DIHYDROFOLATE REDUCTASE FAMILY PROTEIN (AFU_ORTHOLOGUE AFUA_8G06820)"/>
    <property type="match status" value="1"/>
</dbReference>
<organism evidence="2 3">
    <name type="scientific">Levilactobacillus tangyuanensis</name>
    <dbReference type="NCBI Taxonomy" id="2486021"/>
    <lineage>
        <taxon>Bacteria</taxon>
        <taxon>Bacillati</taxon>
        <taxon>Bacillota</taxon>
        <taxon>Bacilli</taxon>
        <taxon>Lactobacillales</taxon>
        <taxon>Lactobacillaceae</taxon>
        <taxon>Levilactobacillus</taxon>
    </lineage>
</organism>